<dbReference type="EMBL" id="OV121139">
    <property type="protein sequence ID" value="CAH0562690.1"/>
    <property type="molecule type" value="Genomic_DNA"/>
</dbReference>
<dbReference type="AlphaFoldDB" id="A0A9P0BH46"/>
<dbReference type="Pfam" id="PF11581">
    <property type="entry name" value="Argos"/>
    <property type="match status" value="1"/>
</dbReference>
<dbReference type="Gene3D" id="2.20.20.150">
    <property type="match status" value="1"/>
</dbReference>
<dbReference type="Gene3D" id="2.20.20.160">
    <property type="match status" value="2"/>
</dbReference>
<evidence type="ECO:0000313" key="2">
    <source>
        <dbReference type="EMBL" id="CAH0562690.1"/>
    </source>
</evidence>
<accession>A0A9P0BH46</accession>
<dbReference type="InterPro" id="IPR021633">
    <property type="entry name" value="Argos"/>
</dbReference>
<organism evidence="2 3">
    <name type="scientific">Brassicogethes aeneus</name>
    <name type="common">Rape pollen beetle</name>
    <name type="synonym">Meligethes aeneus</name>
    <dbReference type="NCBI Taxonomy" id="1431903"/>
    <lineage>
        <taxon>Eukaryota</taxon>
        <taxon>Metazoa</taxon>
        <taxon>Ecdysozoa</taxon>
        <taxon>Arthropoda</taxon>
        <taxon>Hexapoda</taxon>
        <taxon>Insecta</taxon>
        <taxon>Pterygota</taxon>
        <taxon>Neoptera</taxon>
        <taxon>Endopterygota</taxon>
        <taxon>Coleoptera</taxon>
        <taxon>Polyphaga</taxon>
        <taxon>Cucujiformia</taxon>
        <taxon>Nitidulidae</taxon>
        <taxon>Meligethinae</taxon>
        <taxon>Brassicogethes</taxon>
    </lineage>
</organism>
<proteinExistence type="predicted"/>
<sequence length="263" mass="30987">MYLEGLTFFVLFFSCTLSTRLPLEVFQHQPSEQHHHHHRINHNSANFHRKKTHDDSGPVKILYQVGNSESDLPECNYRSICNKVDLYDTPWIEKQCRCTGGKTCSTSMQTDDGYTFVEKTRQYKMCEPVKKIPRCRYFRDTTWSITLYPNNVTDQEVHCHCPRNSLTYLIKRNVIHMPDDQLAFQYLFSCSPQTRMRCQRKEPCRLFTVRKRQEFLDEVNVNTLCQCPHAHRCPHHHSDYGVISGKSYTEESIKTYSGYCLPS</sequence>
<evidence type="ECO:0008006" key="4">
    <source>
        <dbReference type="Google" id="ProtNLM"/>
    </source>
</evidence>
<reference evidence="2" key="1">
    <citation type="submission" date="2021-12" db="EMBL/GenBank/DDBJ databases">
        <authorList>
            <person name="King R."/>
        </authorList>
    </citation>
    <scope>NUCLEOTIDE SEQUENCE</scope>
</reference>
<dbReference type="Proteomes" id="UP001154078">
    <property type="component" value="Chromosome 8"/>
</dbReference>
<feature type="signal peptide" evidence="1">
    <location>
        <begin position="1"/>
        <end position="18"/>
    </location>
</feature>
<gene>
    <name evidence="2" type="ORF">MELIAE_LOCUS11731</name>
</gene>
<evidence type="ECO:0000313" key="3">
    <source>
        <dbReference type="Proteomes" id="UP001154078"/>
    </source>
</evidence>
<keyword evidence="3" id="KW-1185">Reference proteome</keyword>
<feature type="chain" id="PRO_5040163283" description="Protein giant-lens" evidence="1">
    <location>
        <begin position="19"/>
        <end position="263"/>
    </location>
</feature>
<dbReference type="OrthoDB" id="8177523at2759"/>
<evidence type="ECO:0000256" key="1">
    <source>
        <dbReference type="SAM" id="SignalP"/>
    </source>
</evidence>
<keyword evidence="1" id="KW-0732">Signal</keyword>
<protein>
    <recommendedName>
        <fullName evidence="4">Protein giant-lens</fullName>
    </recommendedName>
</protein>
<name>A0A9P0BH46_BRAAE</name>